<dbReference type="Gene3D" id="3.80.10.10">
    <property type="entry name" value="Ribonuclease Inhibitor"/>
    <property type="match status" value="1"/>
</dbReference>
<reference evidence="1 2" key="1">
    <citation type="journal article" date="2018" name="Front. Plant Sci.">
        <title>Red Clover (Trifolium pratense) and Zigzag Clover (T. medium) - A Picture of Genomic Similarities and Differences.</title>
        <authorList>
            <person name="Dluhosova J."/>
            <person name="Istvanek J."/>
            <person name="Nedelnik J."/>
            <person name="Repkova J."/>
        </authorList>
    </citation>
    <scope>NUCLEOTIDE SEQUENCE [LARGE SCALE GENOMIC DNA]</scope>
    <source>
        <strain evidence="2">cv. 10/8</strain>
        <tissue evidence="1">Leaf</tissue>
    </source>
</reference>
<feature type="non-terminal residue" evidence="1">
    <location>
        <position position="67"/>
    </location>
</feature>
<sequence>MNELKYMHYDDISHVFFPSLEKLILFGCQNLRGWKMLGNDVDIDSQHSLPPFPCLSYLEIWDCPKLT</sequence>
<proteinExistence type="predicted"/>
<dbReference type="InterPro" id="IPR032675">
    <property type="entry name" value="LRR_dom_sf"/>
</dbReference>
<dbReference type="EMBL" id="LXQA010608125">
    <property type="protein sequence ID" value="MCI61871.1"/>
    <property type="molecule type" value="Genomic_DNA"/>
</dbReference>
<dbReference type="Proteomes" id="UP000265520">
    <property type="component" value="Unassembled WGS sequence"/>
</dbReference>
<name>A0A392TL41_9FABA</name>
<evidence type="ECO:0000313" key="2">
    <source>
        <dbReference type="Proteomes" id="UP000265520"/>
    </source>
</evidence>
<dbReference type="AlphaFoldDB" id="A0A392TL41"/>
<organism evidence="1 2">
    <name type="scientific">Trifolium medium</name>
    <dbReference type="NCBI Taxonomy" id="97028"/>
    <lineage>
        <taxon>Eukaryota</taxon>
        <taxon>Viridiplantae</taxon>
        <taxon>Streptophyta</taxon>
        <taxon>Embryophyta</taxon>
        <taxon>Tracheophyta</taxon>
        <taxon>Spermatophyta</taxon>
        <taxon>Magnoliopsida</taxon>
        <taxon>eudicotyledons</taxon>
        <taxon>Gunneridae</taxon>
        <taxon>Pentapetalae</taxon>
        <taxon>rosids</taxon>
        <taxon>fabids</taxon>
        <taxon>Fabales</taxon>
        <taxon>Fabaceae</taxon>
        <taxon>Papilionoideae</taxon>
        <taxon>50 kb inversion clade</taxon>
        <taxon>NPAAA clade</taxon>
        <taxon>Hologalegina</taxon>
        <taxon>IRL clade</taxon>
        <taxon>Trifolieae</taxon>
        <taxon>Trifolium</taxon>
    </lineage>
</organism>
<accession>A0A392TL41</accession>
<protein>
    <submittedName>
        <fullName evidence="1">Disease resistance protein</fullName>
    </submittedName>
</protein>
<evidence type="ECO:0000313" key="1">
    <source>
        <dbReference type="EMBL" id="MCI61871.1"/>
    </source>
</evidence>
<keyword evidence="2" id="KW-1185">Reference proteome</keyword>
<comment type="caution">
    <text evidence="1">The sequence shown here is derived from an EMBL/GenBank/DDBJ whole genome shotgun (WGS) entry which is preliminary data.</text>
</comment>